<reference evidence="2" key="1">
    <citation type="submission" date="2021-01" db="UniProtKB">
        <authorList>
            <consortium name="EnsemblMetazoa"/>
        </authorList>
    </citation>
    <scope>IDENTIFICATION</scope>
</reference>
<sequence length="431" mass="49166">MTYVCYEGTVTISGYMLDHHDRESYLWYRKKSEHDPPVPIYNGGGYKFDTSPKTTESKLHIRNFKKEYEGLYVLAYQKDVKCFTHNVTAQPIGVQRASEETLDVMVGDNAILSVIETKSSKGIDWFVNGQKLSGMIIAVSPHYRYIRPSNTPKGRLRSLEIVNIRRRHAGIYKYRYMAWWSKYKNCLISYIYFNVTVRGQDPTPPPVITTTTTTTTKTTTIMPTTITRITKKETTLKTTKKPDTPKPNIEPVVGLKKEESDPVTAFITLLIGCFLASLLISSAVLVIVYKRALARRTMQRFSAASLQKNVYKDNYEEENLNIEPNIMQTQINDGQYNNDNIMPTQINDGQYNNDNIMQPQIDDGQYNTGNIMQPQIDDGQYNTANIMQPQIDDGQYNTGNIVQPQIDDGQYNTGNIVQPQIDDGQYNIDGY</sequence>
<name>A0A7M5V8U3_9CNID</name>
<accession>A0A7M5V8U3</accession>
<organism evidence="2 3">
    <name type="scientific">Clytia hemisphaerica</name>
    <dbReference type="NCBI Taxonomy" id="252671"/>
    <lineage>
        <taxon>Eukaryota</taxon>
        <taxon>Metazoa</taxon>
        <taxon>Cnidaria</taxon>
        <taxon>Hydrozoa</taxon>
        <taxon>Hydroidolina</taxon>
        <taxon>Leptothecata</taxon>
        <taxon>Obeliida</taxon>
        <taxon>Clytiidae</taxon>
        <taxon>Clytia</taxon>
    </lineage>
</organism>
<keyword evidence="3" id="KW-1185">Reference proteome</keyword>
<keyword evidence="1" id="KW-0472">Membrane</keyword>
<dbReference type="AlphaFoldDB" id="A0A7M5V8U3"/>
<keyword evidence="1" id="KW-1133">Transmembrane helix</keyword>
<keyword evidence="1" id="KW-0812">Transmembrane</keyword>
<proteinExistence type="predicted"/>
<evidence type="ECO:0000313" key="3">
    <source>
        <dbReference type="Proteomes" id="UP000594262"/>
    </source>
</evidence>
<evidence type="ECO:0000256" key="1">
    <source>
        <dbReference type="SAM" id="Phobius"/>
    </source>
</evidence>
<dbReference type="Gene3D" id="2.60.40.10">
    <property type="entry name" value="Immunoglobulins"/>
    <property type="match status" value="1"/>
</dbReference>
<evidence type="ECO:0000313" key="2">
    <source>
        <dbReference type="EnsemblMetazoa" id="CLYHEMP005723.1"/>
    </source>
</evidence>
<dbReference type="Proteomes" id="UP000594262">
    <property type="component" value="Unplaced"/>
</dbReference>
<dbReference type="EnsemblMetazoa" id="CLYHEMT005723.1">
    <property type="protein sequence ID" value="CLYHEMP005723.1"/>
    <property type="gene ID" value="CLYHEMG005723"/>
</dbReference>
<dbReference type="InterPro" id="IPR013783">
    <property type="entry name" value="Ig-like_fold"/>
</dbReference>
<dbReference type="InterPro" id="IPR036179">
    <property type="entry name" value="Ig-like_dom_sf"/>
</dbReference>
<feature type="transmembrane region" description="Helical" evidence="1">
    <location>
        <begin position="265"/>
        <end position="289"/>
    </location>
</feature>
<dbReference type="SUPFAM" id="SSF48726">
    <property type="entry name" value="Immunoglobulin"/>
    <property type="match status" value="1"/>
</dbReference>
<protein>
    <submittedName>
        <fullName evidence="2">Uncharacterized protein</fullName>
    </submittedName>
</protein>